<organism evidence="1 2">
    <name type="scientific">Segatella copri</name>
    <dbReference type="NCBI Taxonomy" id="165179"/>
    <lineage>
        <taxon>Bacteria</taxon>
        <taxon>Pseudomonadati</taxon>
        <taxon>Bacteroidota</taxon>
        <taxon>Bacteroidia</taxon>
        <taxon>Bacteroidales</taxon>
        <taxon>Prevotellaceae</taxon>
        <taxon>Segatella</taxon>
    </lineage>
</organism>
<evidence type="ECO:0000313" key="2">
    <source>
        <dbReference type="Proteomes" id="UP000283872"/>
    </source>
</evidence>
<gene>
    <name evidence="1" type="ORF">DWY11_14680</name>
</gene>
<reference evidence="1 2" key="1">
    <citation type="submission" date="2018-08" db="EMBL/GenBank/DDBJ databases">
        <title>A genome reference for cultivated species of the human gut microbiota.</title>
        <authorList>
            <person name="Zou Y."/>
            <person name="Xue W."/>
            <person name="Luo G."/>
        </authorList>
    </citation>
    <scope>NUCLEOTIDE SEQUENCE [LARGE SCALE GENOMIC DNA]</scope>
    <source>
        <strain evidence="1 2">AF24-12</strain>
    </source>
</reference>
<dbReference type="InterPro" id="IPR000836">
    <property type="entry name" value="PRTase_dom"/>
</dbReference>
<protein>
    <submittedName>
        <fullName evidence="1">Ribonucleotide-diphosphate reductase subunit alpha</fullName>
    </submittedName>
</protein>
<dbReference type="InterPro" id="IPR029057">
    <property type="entry name" value="PRTase-like"/>
</dbReference>
<sequence>MNMVQVYIKGQEDKELSSFLRYYPVRIKNIGMDAFFDRQVIYDFKDGRNHADVAKCVAKMLVKKFGRKVRSVVFSCVPASSQERNEARNKNFSELVCKFSGAINGFSHVKVVGERTAVHGTKVKKEERAKRLKENNNIEVDANFFKNKIVCIWDDVVTTGTSFCAYTAQLEQVGAHVTNGIFLGKTSYKYVQQ</sequence>
<evidence type="ECO:0000313" key="1">
    <source>
        <dbReference type="EMBL" id="RGS11221.1"/>
    </source>
</evidence>
<dbReference type="SUPFAM" id="SSF53271">
    <property type="entry name" value="PRTase-like"/>
    <property type="match status" value="1"/>
</dbReference>
<name>A0A3E5DRX9_9BACT</name>
<dbReference type="AlphaFoldDB" id="A0A3E5DRX9"/>
<comment type="caution">
    <text evidence="1">The sequence shown here is derived from an EMBL/GenBank/DDBJ whole genome shotgun (WGS) entry which is preliminary data.</text>
</comment>
<proteinExistence type="predicted"/>
<accession>A0A3E5DRX9</accession>
<dbReference type="Gene3D" id="3.40.50.2020">
    <property type="match status" value="1"/>
</dbReference>
<dbReference type="RefSeq" id="WP_117587861.1">
    <property type="nucleotide sequence ID" value="NZ_QRVA01000058.1"/>
</dbReference>
<dbReference type="CDD" id="cd06223">
    <property type="entry name" value="PRTases_typeI"/>
    <property type="match status" value="1"/>
</dbReference>
<dbReference type="Proteomes" id="UP000283872">
    <property type="component" value="Unassembled WGS sequence"/>
</dbReference>
<dbReference type="EMBL" id="QRVA01000058">
    <property type="protein sequence ID" value="RGS11221.1"/>
    <property type="molecule type" value="Genomic_DNA"/>
</dbReference>